<dbReference type="SUPFAM" id="SSF47413">
    <property type="entry name" value="lambda repressor-like DNA-binding domains"/>
    <property type="match status" value="1"/>
</dbReference>
<dbReference type="InterPro" id="IPR010982">
    <property type="entry name" value="Lambda_DNA-bd_dom_sf"/>
</dbReference>
<dbReference type="InterPro" id="IPR001387">
    <property type="entry name" value="Cro/C1-type_HTH"/>
</dbReference>
<dbReference type="EMBL" id="FPJE01000006">
    <property type="protein sequence ID" value="SFW38929.1"/>
    <property type="molecule type" value="Genomic_DNA"/>
</dbReference>
<dbReference type="RefSeq" id="WP_083564827.1">
    <property type="nucleotide sequence ID" value="NZ_FPJE01000006.1"/>
</dbReference>
<sequence length="80" mass="9206">MKEQMKRNLIIFGQFVRKLRKQSKLSQDDVVSNSNKLTKATISDIENGKRNLSFTTLLDLAKGMKKQPKDLLDTYFDLNG</sequence>
<name>A0A1K1NUH1_9FLAO</name>
<dbReference type="Pfam" id="PF12844">
    <property type="entry name" value="HTH_19"/>
    <property type="match status" value="1"/>
</dbReference>
<organism evidence="2 3">
    <name type="scientific">Sinomicrobium oceani</name>
    <dbReference type="NCBI Taxonomy" id="1150368"/>
    <lineage>
        <taxon>Bacteria</taxon>
        <taxon>Pseudomonadati</taxon>
        <taxon>Bacteroidota</taxon>
        <taxon>Flavobacteriia</taxon>
        <taxon>Flavobacteriales</taxon>
        <taxon>Flavobacteriaceae</taxon>
        <taxon>Sinomicrobium</taxon>
    </lineage>
</organism>
<feature type="domain" description="HTH cro/C1-type" evidence="1">
    <location>
        <begin position="16"/>
        <end position="71"/>
    </location>
</feature>
<dbReference type="SMART" id="SM00530">
    <property type="entry name" value="HTH_XRE"/>
    <property type="match status" value="1"/>
</dbReference>
<dbReference type="GO" id="GO:0003677">
    <property type="term" value="F:DNA binding"/>
    <property type="evidence" value="ECO:0007669"/>
    <property type="project" value="InterPro"/>
</dbReference>
<evidence type="ECO:0000259" key="1">
    <source>
        <dbReference type="PROSITE" id="PS50943"/>
    </source>
</evidence>
<dbReference type="Proteomes" id="UP000182248">
    <property type="component" value="Unassembled WGS sequence"/>
</dbReference>
<dbReference type="CDD" id="cd00093">
    <property type="entry name" value="HTH_XRE"/>
    <property type="match status" value="1"/>
</dbReference>
<accession>A0A1K1NUH1</accession>
<dbReference type="AlphaFoldDB" id="A0A1K1NUH1"/>
<proteinExistence type="predicted"/>
<dbReference type="OrthoDB" id="1446321at2"/>
<gene>
    <name evidence="2" type="ORF">SAMN02927921_01458</name>
</gene>
<reference evidence="2 3" key="1">
    <citation type="submission" date="2016-11" db="EMBL/GenBank/DDBJ databases">
        <authorList>
            <person name="Jaros S."/>
            <person name="Januszkiewicz K."/>
            <person name="Wedrychowicz H."/>
        </authorList>
    </citation>
    <scope>NUCLEOTIDE SEQUENCE [LARGE SCALE GENOMIC DNA]</scope>
    <source>
        <strain evidence="2 3">CGMCC 1.12145</strain>
    </source>
</reference>
<dbReference type="PROSITE" id="PS50943">
    <property type="entry name" value="HTH_CROC1"/>
    <property type="match status" value="1"/>
</dbReference>
<protein>
    <submittedName>
        <fullName evidence="2">Helix-turn-helix domain-containing protein</fullName>
    </submittedName>
</protein>
<dbReference type="STRING" id="1150368.SAMN02927921_01458"/>
<dbReference type="Gene3D" id="1.10.260.40">
    <property type="entry name" value="lambda repressor-like DNA-binding domains"/>
    <property type="match status" value="1"/>
</dbReference>
<evidence type="ECO:0000313" key="3">
    <source>
        <dbReference type="Proteomes" id="UP000182248"/>
    </source>
</evidence>
<keyword evidence="3" id="KW-1185">Reference proteome</keyword>
<evidence type="ECO:0000313" key="2">
    <source>
        <dbReference type="EMBL" id="SFW38929.1"/>
    </source>
</evidence>